<comment type="caution">
    <text evidence="2">The sequence shown here is derived from an EMBL/GenBank/DDBJ whole genome shotgun (WGS) entry which is preliminary data.</text>
</comment>
<feature type="domain" description="Transglycosylase SLT" evidence="1">
    <location>
        <begin position="109"/>
        <end position="183"/>
    </location>
</feature>
<evidence type="ECO:0000313" key="2">
    <source>
        <dbReference type="EMBL" id="OGZ17625.1"/>
    </source>
</evidence>
<dbReference type="Pfam" id="PF01464">
    <property type="entry name" value="SLT"/>
    <property type="match status" value="1"/>
</dbReference>
<dbReference type="Proteomes" id="UP000176752">
    <property type="component" value="Unassembled WGS sequence"/>
</dbReference>
<evidence type="ECO:0000313" key="3">
    <source>
        <dbReference type="Proteomes" id="UP000176752"/>
    </source>
</evidence>
<dbReference type="InterPro" id="IPR008258">
    <property type="entry name" value="Transglycosylase_SLT_dom_1"/>
</dbReference>
<dbReference type="InterPro" id="IPR023346">
    <property type="entry name" value="Lysozyme-like_dom_sf"/>
</dbReference>
<organism evidence="2 3">
    <name type="scientific">Candidatus Nealsonbacteria bacterium RBG_13_36_15</name>
    <dbReference type="NCBI Taxonomy" id="1801660"/>
    <lineage>
        <taxon>Bacteria</taxon>
        <taxon>Candidatus Nealsoniibacteriota</taxon>
    </lineage>
</organism>
<proteinExistence type="predicted"/>
<gene>
    <name evidence="2" type="ORF">A2Z78_00530</name>
</gene>
<protein>
    <recommendedName>
        <fullName evidence="1">Transglycosylase SLT domain-containing protein</fullName>
    </recommendedName>
</protein>
<dbReference type="EMBL" id="MHLV01000019">
    <property type="protein sequence ID" value="OGZ17625.1"/>
    <property type="molecule type" value="Genomic_DNA"/>
</dbReference>
<name>A0A1G2DVC1_9BACT</name>
<evidence type="ECO:0000259" key="1">
    <source>
        <dbReference type="Pfam" id="PF01464"/>
    </source>
</evidence>
<dbReference type="AlphaFoldDB" id="A0A1G2DVC1"/>
<dbReference type="SUPFAM" id="SSF53955">
    <property type="entry name" value="Lysozyme-like"/>
    <property type="match status" value="1"/>
</dbReference>
<accession>A0A1G2DVC1</accession>
<dbReference type="Gene3D" id="1.10.530.10">
    <property type="match status" value="1"/>
</dbReference>
<reference evidence="2 3" key="1">
    <citation type="journal article" date="2016" name="Nat. Commun.">
        <title>Thousands of microbial genomes shed light on interconnected biogeochemical processes in an aquifer system.</title>
        <authorList>
            <person name="Anantharaman K."/>
            <person name="Brown C.T."/>
            <person name="Hug L.A."/>
            <person name="Sharon I."/>
            <person name="Castelle C.J."/>
            <person name="Probst A.J."/>
            <person name="Thomas B.C."/>
            <person name="Singh A."/>
            <person name="Wilkins M.J."/>
            <person name="Karaoz U."/>
            <person name="Brodie E.L."/>
            <person name="Williams K.H."/>
            <person name="Hubbard S.S."/>
            <person name="Banfield J.F."/>
        </authorList>
    </citation>
    <scope>NUCLEOTIDE SEQUENCE [LARGE SCALE GENOMIC DNA]</scope>
</reference>
<sequence length="196" mass="21392">MTTRKPAGSILVALATILTMSFLLPVDTENATEYRDASSSFSVVEPALRKVIADTETNREEVPTELALPSTTPQVANTARGETIPEVKVPVGESNPGQLEIQKEIDILVQFYAAKYGVDPSILRDVARCESRDNPEATGKEGERGVAQFMKSTWEGTPMGRFGWNAAYHPAINIEAAAWMLSEGRVSEFHAIPCPR</sequence>